<protein>
    <submittedName>
        <fullName evidence="2">Uncharacterized protein</fullName>
    </submittedName>
</protein>
<feature type="region of interest" description="Disordered" evidence="1">
    <location>
        <begin position="111"/>
        <end position="244"/>
    </location>
</feature>
<dbReference type="InterPro" id="IPR039471">
    <property type="entry name" value="CXorf65-like"/>
</dbReference>
<dbReference type="STRING" id="1806994.A0A507C5P4"/>
<evidence type="ECO:0000313" key="3">
    <source>
        <dbReference type="Proteomes" id="UP000319731"/>
    </source>
</evidence>
<accession>A0A507C5P4</accession>
<dbReference type="GeneID" id="42003783"/>
<organism evidence="2 3">
    <name type="scientific">Synchytrium microbalum</name>
    <dbReference type="NCBI Taxonomy" id="1806994"/>
    <lineage>
        <taxon>Eukaryota</taxon>
        <taxon>Fungi</taxon>
        <taxon>Fungi incertae sedis</taxon>
        <taxon>Chytridiomycota</taxon>
        <taxon>Chytridiomycota incertae sedis</taxon>
        <taxon>Chytridiomycetes</taxon>
        <taxon>Synchytriales</taxon>
        <taxon>Synchytriaceae</taxon>
        <taxon>Synchytrium</taxon>
    </lineage>
</organism>
<keyword evidence="3" id="KW-1185">Reference proteome</keyword>
<sequence length="268" mass="27826">MAFVTLKYGAGEEMLLNPNCMASVLLNHIKKNADVIKSVGAIHEPIDIATESGEVVDLMGKAREYAKKYVDPRATYVLVKIVGADESGEAEAQYIPLCDQLGERVKFMLASSRQKKRGGHGAPSIASDRTGTDRDVPDNLSPNRAAAGRNRAKSNRIDGMPISTTVPASTALPSPSGNLSGTIPPSPSLKTQALGSSNAFAAAGSRDVLNSPPTGGGGLSGERAPVVVQASKDGKGGKQPVAKKRGTAALNGFGYTDLDPNSFLPLDA</sequence>
<dbReference type="RefSeq" id="XP_031025459.1">
    <property type="nucleotide sequence ID" value="XM_031168486.1"/>
</dbReference>
<proteinExistence type="predicted"/>
<dbReference type="Pfam" id="PF15874">
    <property type="entry name" value="Il2rg"/>
    <property type="match status" value="1"/>
</dbReference>
<evidence type="ECO:0000313" key="2">
    <source>
        <dbReference type="EMBL" id="TPX34821.1"/>
    </source>
</evidence>
<evidence type="ECO:0000256" key="1">
    <source>
        <dbReference type="SAM" id="MobiDB-lite"/>
    </source>
</evidence>
<comment type="caution">
    <text evidence="2">The sequence shown here is derived from an EMBL/GenBank/DDBJ whole genome shotgun (WGS) entry which is preliminary data.</text>
</comment>
<gene>
    <name evidence="2" type="ORF">SmJEL517_g02558</name>
</gene>
<name>A0A507C5P4_9FUNG</name>
<dbReference type="Proteomes" id="UP000319731">
    <property type="component" value="Unassembled WGS sequence"/>
</dbReference>
<dbReference type="PANTHER" id="PTHR33887">
    <property type="entry name" value="PB1 DOMAIN-CONTAINING PROTEIN"/>
    <property type="match status" value="1"/>
</dbReference>
<dbReference type="PANTHER" id="PTHR33887:SF5">
    <property type="entry name" value="PB1 DOMAIN-CONTAINING PROTEIN"/>
    <property type="match status" value="1"/>
</dbReference>
<dbReference type="AlphaFoldDB" id="A0A507C5P4"/>
<feature type="compositionally biased region" description="Polar residues" evidence="1">
    <location>
        <begin position="162"/>
        <end position="199"/>
    </location>
</feature>
<reference evidence="2 3" key="1">
    <citation type="journal article" date="2019" name="Sci. Rep.">
        <title>Comparative genomics of chytrid fungi reveal insights into the obligate biotrophic and pathogenic lifestyle of Synchytrium endobioticum.</title>
        <authorList>
            <person name="van de Vossenberg B.T.L.H."/>
            <person name="Warris S."/>
            <person name="Nguyen H.D.T."/>
            <person name="van Gent-Pelzer M.P.E."/>
            <person name="Joly D.L."/>
            <person name="van de Geest H.C."/>
            <person name="Bonants P.J.M."/>
            <person name="Smith D.S."/>
            <person name="Levesque C.A."/>
            <person name="van der Lee T.A.J."/>
        </authorList>
    </citation>
    <scope>NUCLEOTIDE SEQUENCE [LARGE SCALE GENOMIC DNA]</scope>
    <source>
        <strain evidence="2 3">JEL517</strain>
    </source>
</reference>
<dbReference type="OrthoDB" id="2109241at2759"/>
<dbReference type="EMBL" id="QEAO01000011">
    <property type="protein sequence ID" value="TPX34821.1"/>
    <property type="molecule type" value="Genomic_DNA"/>
</dbReference>